<keyword evidence="2" id="KW-1185">Reference proteome</keyword>
<gene>
    <name evidence="1" type="ORF">GCM10022409_04080</name>
</gene>
<proteinExistence type="predicted"/>
<name>A0ABP7TAZ3_9BACT</name>
<comment type="caution">
    <text evidence="1">The sequence shown here is derived from an EMBL/GenBank/DDBJ whole genome shotgun (WGS) entry which is preliminary data.</text>
</comment>
<dbReference type="RefSeq" id="WP_345049687.1">
    <property type="nucleotide sequence ID" value="NZ_BAABDK010000001.1"/>
</dbReference>
<dbReference type="EMBL" id="BAABDK010000001">
    <property type="protein sequence ID" value="GAA4023416.1"/>
    <property type="molecule type" value="Genomic_DNA"/>
</dbReference>
<evidence type="ECO:0000313" key="2">
    <source>
        <dbReference type="Proteomes" id="UP001501469"/>
    </source>
</evidence>
<evidence type="ECO:0000313" key="1">
    <source>
        <dbReference type="EMBL" id="GAA4023416.1"/>
    </source>
</evidence>
<accession>A0ABP7TAZ3</accession>
<organism evidence="1 2">
    <name type="scientific">Hymenobacter glaciei</name>
    <dbReference type="NCBI Taxonomy" id="877209"/>
    <lineage>
        <taxon>Bacteria</taxon>
        <taxon>Pseudomonadati</taxon>
        <taxon>Bacteroidota</taxon>
        <taxon>Cytophagia</taxon>
        <taxon>Cytophagales</taxon>
        <taxon>Hymenobacteraceae</taxon>
        <taxon>Hymenobacter</taxon>
    </lineage>
</organism>
<protein>
    <submittedName>
        <fullName evidence="1">Uncharacterized protein</fullName>
    </submittedName>
</protein>
<reference evidence="2" key="1">
    <citation type="journal article" date="2019" name="Int. J. Syst. Evol. Microbiol.">
        <title>The Global Catalogue of Microorganisms (GCM) 10K type strain sequencing project: providing services to taxonomists for standard genome sequencing and annotation.</title>
        <authorList>
            <consortium name="The Broad Institute Genomics Platform"/>
            <consortium name="The Broad Institute Genome Sequencing Center for Infectious Disease"/>
            <person name="Wu L."/>
            <person name="Ma J."/>
        </authorList>
    </citation>
    <scope>NUCLEOTIDE SEQUENCE [LARGE SCALE GENOMIC DNA]</scope>
    <source>
        <strain evidence="2">JCM 17225</strain>
    </source>
</reference>
<dbReference type="Proteomes" id="UP001501469">
    <property type="component" value="Unassembled WGS sequence"/>
</dbReference>
<sequence>MITHPYWGNVEEDWAGMSAEQQVVLPGVEQLISVFLGEELFEEDEEYDVSAAQLDDYAATFLAFVAEAPRLMADFREQAFARYQKLYARRYEDAAVSGATPLNLTSADQHASYLQKWSMLRVTEQQTIRLTLHYDLDIEHGLEAKFVNNVLVELGASAET</sequence>